<evidence type="ECO:0000313" key="3">
    <source>
        <dbReference type="Proteomes" id="UP000222768"/>
    </source>
</evidence>
<reference evidence="2 4" key="3">
    <citation type="submission" date="2019-05" db="EMBL/GenBank/DDBJ databases">
        <authorList>
            <consortium name="Pathogen Informatics"/>
        </authorList>
    </citation>
    <scope>NUCLEOTIDE SEQUENCE [LARGE SCALE GENOMIC DNA]</scope>
    <source>
        <strain evidence="2 4">NCTC13032</strain>
    </source>
</reference>
<name>A0A4U9HTP4_9ENTR</name>
<dbReference type="Proteomes" id="UP000310719">
    <property type="component" value="Chromosome"/>
</dbReference>
<sequence length="161" mass="19248">MGFWGKGNNPFFNHDFDAAQRDREAHRASETAHKEKLAHELDLQTQRLGADAALSKLRIQKNAMEAQYKGKIKAYEAQIVEMRKAFYWMALRSCVFEKNLNDFIEKHPELSEELLDNLQEAKEHCYAVEYRNKWWKWVNEVEINFDMDYLKFPFPKRESKK</sequence>
<dbReference type="RefSeq" id="WP_032617976.1">
    <property type="nucleotide sequence ID" value="NZ_CP083630.1"/>
</dbReference>
<organism evidence="2 4">
    <name type="scientific">Leclercia adecarboxylata</name>
    <dbReference type="NCBI Taxonomy" id="83655"/>
    <lineage>
        <taxon>Bacteria</taxon>
        <taxon>Pseudomonadati</taxon>
        <taxon>Pseudomonadota</taxon>
        <taxon>Gammaproteobacteria</taxon>
        <taxon>Enterobacterales</taxon>
        <taxon>Enterobacteriaceae</taxon>
        <taxon>Leclercia</taxon>
    </lineage>
</organism>
<dbReference type="EMBL" id="PDLK01000002">
    <property type="protein sequence ID" value="PHH04085.1"/>
    <property type="molecule type" value="Genomic_DNA"/>
</dbReference>
<reference evidence="1" key="2">
    <citation type="submission" date="2017-09" db="EMBL/GenBank/DDBJ databases">
        <title>FDA dAtabase for Regulatory Grade micrObial Sequences (FDA-ARGOS): Supporting development and validation of Infectious Disease Dx tests.</title>
        <authorList>
            <person name="Minogue T."/>
            <person name="Wolcott M."/>
            <person name="Wasieloski L."/>
            <person name="Aguilar W."/>
            <person name="Moore D."/>
            <person name="Tallon L.J."/>
            <person name="Sadzewicz L."/>
            <person name="Ott S."/>
            <person name="Zhao X."/>
            <person name="Nagaraj S."/>
            <person name="Vavikolanu K."/>
            <person name="Aluvathingal J."/>
            <person name="Nadendla S."/>
            <person name="Sichtig H."/>
        </authorList>
    </citation>
    <scope>NUCLEOTIDE SEQUENCE</scope>
    <source>
        <strain evidence="1">FDAARGOS_404</strain>
    </source>
</reference>
<dbReference type="AlphaFoldDB" id="A0A4U9HTP4"/>
<reference evidence="3" key="1">
    <citation type="submission" date="2017-09" db="EMBL/GenBank/DDBJ databases">
        <title>FDA dAtabase for Regulatory Grade micrObial Sequences (FDA-ARGOS): Supporting development and validation of Infectious Disease Dx tests.</title>
        <authorList>
            <person name="Minogue T."/>
            <person name="Wolcott M."/>
            <person name="Wasieloski L."/>
            <person name="Aguilar W."/>
            <person name="Moore D."/>
            <person name="Tallon L."/>
            <person name="Sadzewicz L."/>
            <person name="Ott S."/>
            <person name="Zhao X."/>
            <person name="Nagaraj S."/>
            <person name="Vavikolanu K."/>
            <person name="Aluvathingal J."/>
            <person name="Nadendla S."/>
            <person name="Sichtig H."/>
        </authorList>
    </citation>
    <scope>NUCLEOTIDE SEQUENCE [LARGE SCALE GENOMIC DNA]</scope>
    <source>
        <strain evidence="3">FDAARGOS_404</strain>
    </source>
</reference>
<evidence type="ECO:0000313" key="2">
    <source>
        <dbReference type="EMBL" id="VTP67817.1"/>
    </source>
</evidence>
<dbReference type="EMBL" id="LR590464">
    <property type="protein sequence ID" value="VTP67817.1"/>
    <property type="molecule type" value="Genomic_DNA"/>
</dbReference>
<evidence type="ECO:0000313" key="1">
    <source>
        <dbReference type="EMBL" id="PHH04085.1"/>
    </source>
</evidence>
<protein>
    <submittedName>
        <fullName evidence="2">Uncharacterized protein</fullName>
    </submittedName>
</protein>
<accession>A0A4U9HTP4</accession>
<evidence type="ECO:0000313" key="4">
    <source>
        <dbReference type="Proteomes" id="UP000310719"/>
    </source>
</evidence>
<proteinExistence type="predicted"/>
<gene>
    <name evidence="1" type="ORF">CRX53_08935</name>
    <name evidence="2" type="ORF">NCTC13032_03238</name>
</gene>
<dbReference type="Proteomes" id="UP000222768">
    <property type="component" value="Unassembled WGS sequence"/>
</dbReference>